<accession>A0A1X1P5L2</accession>
<proteinExistence type="predicted"/>
<dbReference type="RefSeq" id="WP_085043533.1">
    <property type="nucleotide sequence ID" value="NZ_CADIKG010000005.1"/>
</dbReference>
<dbReference type="Proteomes" id="UP000494135">
    <property type="component" value="Unassembled WGS sequence"/>
</dbReference>
<evidence type="ECO:0000313" key="1">
    <source>
        <dbReference type="EMBL" id="CAB3756658.1"/>
    </source>
</evidence>
<evidence type="ECO:0000313" key="3">
    <source>
        <dbReference type="Proteomes" id="UP000193146"/>
    </source>
</evidence>
<organism evidence="2 3">
    <name type="scientific">Burkholderia puraquae</name>
    <dbReference type="NCBI Taxonomy" id="1904757"/>
    <lineage>
        <taxon>Bacteria</taxon>
        <taxon>Pseudomonadati</taxon>
        <taxon>Pseudomonadota</taxon>
        <taxon>Betaproteobacteria</taxon>
        <taxon>Burkholderiales</taxon>
        <taxon>Burkholderiaceae</taxon>
        <taxon>Burkholderia</taxon>
        <taxon>Burkholderia cepacia complex</taxon>
    </lineage>
</organism>
<gene>
    <name evidence="2" type="ORF">B7G54_36535</name>
    <name evidence="1" type="ORF">LMG29660_02934</name>
</gene>
<protein>
    <submittedName>
        <fullName evidence="2">Uncharacterized protein</fullName>
    </submittedName>
</protein>
<dbReference type="EMBL" id="CADIKG010000005">
    <property type="protein sequence ID" value="CAB3756658.1"/>
    <property type="molecule type" value="Genomic_DNA"/>
</dbReference>
<evidence type="ECO:0000313" key="4">
    <source>
        <dbReference type="Proteomes" id="UP000494135"/>
    </source>
</evidence>
<reference evidence="2 3" key="1">
    <citation type="submission" date="2017-04" db="EMBL/GenBank/DDBJ databases">
        <title>Burkholderia puraquae sp. nov., a novel Burkholderia cepacia complex species from hospital setting samples.</title>
        <authorList>
            <person name="Martina P."/>
            <person name="Leguizamon M."/>
            <person name="Prieto C."/>
            <person name="Sousa S."/>
            <person name="Montanaro P."/>
            <person name="Draghi W."/>
            <person name="Staembler M."/>
            <person name="Bettiol M."/>
            <person name="Figoli C."/>
            <person name="Palau J."/>
            <person name="Alvarez F."/>
            <person name="Benetti S."/>
            <person name="Anchat E."/>
            <person name="Vescina C."/>
            <person name="Ferreras J."/>
            <person name="Lasch P."/>
            <person name="Lagares A."/>
            <person name="Zorreguieta A."/>
            <person name="Yantorno O."/>
            <person name="Bosch A."/>
        </authorList>
    </citation>
    <scope>NUCLEOTIDE SEQUENCE [LARGE SCALE GENOMIC DNA]</scope>
    <source>
        <strain evidence="2 3">CAMPA 1040</strain>
    </source>
</reference>
<dbReference type="EMBL" id="NBYX01000039">
    <property type="protein sequence ID" value="ORT79689.1"/>
    <property type="molecule type" value="Genomic_DNA"/>
</dbReference>
<reference evidence="1 4" key="2">
    <citation type="submission" date="2020-04" db="EMBL/GenBank/DDBJ databases">
        <authorList>
            <person name="De Canck E."/>
        </authorList>
    </citation>
    <scope>NUCLEOTIDE SEQUENCE [LARGE SCALE GENOMIC DNA]</scope>
    <source>
        <strain evidence="1 4">LMG 29660</strain>
    </source>
</reference>
<keyword evidence="3" id="KW-1185">Reference proteome</keyword>
<dbReference type="Proteomes" id="UP000193146">
    <property type="component" value="Unassembled WGS sequence"/>
</dbReference>
<dbReference type="AlphaFoldDB" id="A0A1X1P5L2"/>
<evidence type="ECO:0000313" key="2">
    <source>
        <dbReference type="EMBL" id="ORT79689.1"/>
    </source>
</evidence>
<name>A0A1X1P5L2_9BURK</name>
<sequence>MSTHAVETKLAIGLQQAAAVAYRLARDARDADPAHARTPSVAGLQQAAADAHAEAVRARVAATGI</sequence>